<keyword evidence="3" id="KW-0808">Transferase</keyword>
<dbReference type="CDD" id="cd03808">
    <property type="entry name" value="GT4_CapM-like"/>
    <property type="match status" value="1"/>
</dbReference>
<evidence type="ECO:0000313" key="3">
    <source>
        <dbReference type="EMBL" id="SEA11207.1"/>
    </source>
</evidence>
<dbReference type="AlphaFoldDB" id="A0A1H3YI37"/>
<evidence type="ECO:0000259" key="1">
    <source>
        <dbReference type="Pfam" id="PF00534"/>
    </source>
</evidence>
<name>A0A1H3YI37_9BACT</name>
<evidence type="ECO:0000259" key="2">
    <source>
        <dbReference type="Pfam" id="PF13477"/>
    </source>
</evidence>
<reference evidence="3 4" key="1">
    <citation type="submission" date="2016-10" db="EMBL/GenBank/DDBJ databases">
        <authorList>
            <person name="de Groot N.N."/>
        </authorList>
    </citation>
    <scope>NUCLEOTIDE SEQUENCE [LARGE SCALE GENOMIC DNA]</scope>
    <source>
        <strain evidence="3 4">DSM 7343</strain>
    </source>
</reference>
<dbReference type="PANTHER" id="PTHR12526">
    <property type="entry name" value="GLYCOSYLTRANSFERASE"/>
    <property type="match status" value="1"/>
</dbReference>
<feature type="domain" description="Glycosyl transferase family 1" evidence="1">
    <location>
        <begin position="189"/>
        <end position="349"/>
    </location>
</feature>
<dbReference type="InterPro" id="IPR028098">
    <property type="entry name" value="Glyco_trans_4-like_N"/>
</dbReference>
<dbReference type="Gene3D" id="3.40.50.2000">
    <property type="entry name" value="Glycogen Phosphorylase B"/>
    <property type="match status" value="2"/>
</dbReference>
<accession>A0A1H3YI37</accession>
<keyword evidence="4" id="KW-1185">Reference proteome</keyword>
<feature type="domain" description="Glycosyltransferase subfamily 4-like N-terminal" evidence="2">
    <location>
        <begin position="3"/>
        <end position="152"/>
    </location>
</feature>
<dbReference type="Pfam" id="PF13477">
    <property type="entry name" value="Glyco_trans_4_2"/>
    <property type="match status" value="1"/>
</dbReference>
<dbReference type="InterPro" id="IPR001296">
    <property type="entry name" value="Glyco_trans_1"/>
</dbReference>
<dbReference type="PANTHER" id="PTHR12526:SF638">
    <property type="entry name" value="SPORE COAT PROTEIN SA"/>
    <property type="match status" value="1"/>
</dbReference>
<dbReference type="Proteomes" id="UP000199409">
    <property type="component" value="Unassembled WGS sequence"/>
</dbReference>
<protein>
    <submittedName>
        <fullName evidence="3">Glycosyltransferase involved in cell wall bisynthesis</fullName>
    </submittedName>
</protein>
<gene>
    <name evidence="3" type="ORF">SAMN05660420_01250</name>
</gene>
<dbReference type="EMBL" id="FNQN01000003">
    <property type="protein sequence ID" value="SEA11207.1"/>
    <property type="molecule type" value="Genomic_DNA"/>
</dbReference>
<dbReference type="GO" id="GO:0016757">
    <property type="term" value="F:glycosyltransferase activity"/>
    <property type="evidence" value="ECO:0007669"/>
    <property type="project" value="InterPro"/>
</dbReference>
<organism evidence="3 4">
    <name type="scientific">Desulfuromusa kysingii</name>
    <dbReference type="NCBI Taxonomy" id="37625"/>
    <lineage>
        <taxon>Bacteria</taxon>
        <taxon>Pseudomonadati</taxon>
        <taxon>Thermodesulfobacteriota</taxon>
        <taxon>Desulfuromonadia</taxon>
        <taxon>Desulfuromonadales</taxon>
        <taxon>Geopsychrobacteraceae</taxon>
        <taxon>Desulfuromusa</taxon>
    </lineage>
</organism>
<proteinExistence type="predicted"/>
<dbReference type="SUPFAM" id="SSF53756">
    <property type="entry name" value="UDP-Glycosyltransferase/glycogen phosphorylase"/>
    <property type="match status" value="1"/>
</dbReference>
<evidence type="ECO:0000313" key="4">
    <source>
        <dbReference type="Proteomes" id="UP000199409"/>
    </source>
</evidence>
<sequence>MKKLLFLVNVDWFFLSHRLPIAIEALNYGYEVHVATGITDKLDVLRSYGLIVHPLTMGRSSTGIVGEVRTFMSILRIFMKVKPNIVHLVTIKPVLFGGIAARLAGVPAVVAAISGLGFVFSDKGKKATVIRFFVSSLYRLVLGKRNLKVICQNPDDRETLVKAAGLKQDKVMMISGSGVDLSAYAVTPLSKGVPVVVMAARLLRDKGVLEFVAAARLLTQRNVAVRFWLAGDPDPGNPATVTLGELSAWENEGCVEILGYREDIPNLFAQANIVVLPSYYGEGLPKTLVEAAACGRAVVTTDHPGCRDAIEPGKSGLLVPVKDSIALADAIQRLIDDRELCHSMGRAGRVLAEREFAIEKIVDAHLKIYKELEVNA</sequence>
<dbReference type="STRING" id="37625.SAMN05660420_01250"/>
<dbReference type="Pfam" id="PF00534">
    <property type="entry name" value="Glycos_transf_1"/>
    <property type="match status" value="1"/>
</dbReference>